<dbReference type="CDD" id="cd02135">
    <property type="entry name" value="YdjA-like"/>
    <property type="match status" value="1"/>
</dbReference>
<dbReference type="Pfam" id="PF00881">
    <property type="entry name" value="Nitroreductase"/>
    <property type="match status" value="1"/>
</dbReference>
<evidence type="ECO:0000256" key="4">
    <source>
        <dbReference type="ARBA" id="ARBA00022857"/>
    </source>
</evidence>
<dbReference type="Proteomes" id="UP000297014">
    <property type="component" value="Unassembled WGS sequence"/>
</dbReference>
<dbReference type="PANTHER" id="PTHR43821:SF1">
    <property type="entry name" value="NAD(P)H NITROREDUCTASE YDJA-RELATED"/>
    <property type="match status" value="1"/>
</dbReference>
<dbReference type="InterPro" id="IPR000415">
    <property type="entry name" value="Nitroreductase-like"/>
</dbReference>
<protein>
    <recommendedName>
        <fullName evidence="7">Putative NAD(P)H nitroreductase</fullName>
        <ecNumber evidence="7">1.-.-.-</ecNumber>
    </recommendedName>
</protein>
<dbReference type="InterPro" id="IPR029479">
    <property type="entry name" value="Nitroreductase"/>
</dbReference>
<evidence type="ECO:0000256" key="2">
    <source>
        <dbReference type="ARBA" id="ARBA00022630"/>
    </source>
</evidence>
<keyword evidence="3 7" id="KW-0288">FMN</keyword>
<keyword evidence="12" id="KW-1185">Reference proteome</keyword>
<evidence type="ECO:0000313" key="12">
    <source>
        <dbReference type="Proteomes" id="UP000002754"/>
    </source>
</evidence>
<feature type="binding site" description="in other chain" evidence="8">
    <location>
        <begin position="138"/>
        <end position="140"/>
    </location>
    <ligand>
        <name>FMN</name>
        <dbReference type="ChEBI" id="CHEBI:58210"/>
        <note>ligand shared between dimeric partners</note>
    </ligand>
</feature>
<dbReference type="Proteomes" id="UP000002754">
    <property type="component" value="Unassembled WGS sequence"/>
</dbReference>
<feature type="domain" description="Nitroreductase" evidence="9">
    <location>
        <begin position="16"/>
        <end position="169"/>
    </location>
</feature>
<reference evidence="10 12" key="1">
    <citation type="journal article" date="2014" name="Genome Announc.">
        <title>Draft Genome Sequence of Bacillus alcalophilus AV1934, a Classic Alkaliphile Isolated from Human Feces in 1934.</title>
        <authorList>
            <person name="Attie O."/>
            <person name="Jayaprakash A."/>
            <person name="Shah H."/>
            <person name="Paulsen I.T."/>
            <person name="Morino M."/>
            <person name="Takahashi Y."/>
            <person name="Narumi I."/>
            <person name="Sachidanandam R."/>
            <person name="Satoh K."/>
            <person name="Ito M."/>
            <person name="Krulwich T.A."/>
        </authorList>
    </citation>
    <scope>NUCLEOTIDE SEQUENCE [LARGE SCALE GENOMIC DNA]</scope>
    <source>
        <strain evidence="10 12">AV1934</strain>
    </source>
</reference>
<keyword evidence="5 7" id="KW-0560">Oxidoreductase</keyword>
<accession>A0A094WHJ4</accession>
<dbReference type="EMBL" id="ALPT02000071">
    <property type="protein sequence ID" value="KGA96256.1"/>
    <property type="molecule type" value="Genomic_DNA"/>
</dbReference>
<evidence type="ECO:0000313" key="13">
    <source>
        <dbReference type="Proteomes" id="UP000297014"/>
    </source>
</evidence>
<evidence type="ECO:0000313" key="11">
    <source>
        <dbReference type="EMBL" id="THG90636.1"/>
    </source>
</evidence>
<proteinExistence type="inferred from homology"/>
<dbReference type="AlphaFoldDB" id="A0A094WHJ4"/>
<dbReference type="EC" id="1.-.-.-" evidence="7"/>
<evidence type="ECO:0000259" key="9">
    <source>
        <dbReference type="Pfam" id="PF00881"/>
    </source>
</evidence>
<keyword evidence="4 7" id="KW-0521">NADP</keyword>
<evidence type="ECO:0000256" key="1">
    <source>
        <dbReference type="ARBA" id="ARBA00007118"/>
    </source>
</evidence>
<dbReference type="PIRSF" id="PIRSF000232">
    <property type="entry name" value="YdjA"/>
    <property type="match status" value="1"/>
</dbReference>
<dbReference type="InterPro" id="IPR026021">
    <property type="entry name" value="YdjA-like"/>
</dbReference>
<dbReference type="eggNOG" id="COG0778">
    <property type="taxonomic scope" value="Bacteria"/>
</dbReference>
<dbReference type="Gene3D" id="3.40.109.10">
    <property type="entry name" value="NADH Oxidase"/>
    <property type="match status" value="1"/>
</dbReference>
<comment type="caution">
    <text evidence="10">The sequence shown here is derived from an EMBL/GenBank/DDBJ whole genome shotgun (WGS) entry which is preliminary data.</text>
</comment>
<organism evidence="10 12">
    <name type="scientific">Alkalihalobacillus alcalophilus ATCC 27647 = CGMCC 1.3604</name>
    <dbReference type="NCBI Taxonomy" id="1218173"/>
    <lineage>
        <taxon>Bacteria</taxon>
        <taxon>Bacillati</taxon>
        <taxon>Bacillota</taxon>
        <taxon>Bacilli</taxon>
        <taxon>Bacillales</taxon>
        <taxon>Bacillaceae</taxon>
        <taxon>Alkalihalobacillus</taxon>
    </lineage>
</organism>
<dbReference type="RefSeq" id="WP_003324160.1">
    <property type="nucleotide sequence ID" value="NZ_ALPT02000071.1"/>
</dbReference>
<feature type="binding site" description="in other chain" evidence="8">
    <location>
        <begin position="19"/>
        <end position="21"/>
    </location>
    <ligand>
        <name>FMN</name>
        <dbReference type="ChEBI" id="CHEBI:58210"/>
        <note>ligand shared between dimeric partners</note>
    </ligand>
</feature>
<sequence>MGVFMNEKVSTLSTLIRERRSIRDFKTDPIPLQDMVELLNDAVYAPNHGKREPWRFIAFEGKGKKKFADAVIDTYNAEQKENKAAAMEKYYQDIPLHLLVVMPEDPRQKKWEEDICAVSAMIQNFQLLAWEKGIGVCWKTNAYNLDPIFREAVGVQPGEKIVATLHIGYYEIVPKAKKRTSVEDKLVVIND</sequence>
<feature type="binding site" evidence="8">
    <location>
        <position position="48"/>
    </location>
    <ligand>
        <name>FMN</name>
        <dbReference type="ChEBI" id="CHEBI:58210"/>
        <note>ligand shared between dimeric partners</note>
    </ligand>
</feature>
<keyword evidence="6 7" id="KW-0520">NAD</keyword>
<evidence type="ECO:0000256" key="8">
    <source>
        <dbReference type="PIRSR" id="PIRSR000232-1"/>
    </source>
</evidence>
<reference evidence="11 13" key="2">
    <citation type="submission" date="2014-01" db="EMBL/GenBank/DDBJ databases">
        <title>Draft genome sequencing of Bacillus alcalophilus CGMCC 1.3604.</title>
        <authorList>
            <person name="Yang J."/>
            <person name="Diao L."/>
            <person name="Yang S."/>
        </authorList>
    </citation>
    <scope>NUCLEOTIDE SEQUENCE [LARGE SCALE GENOMIC DNA]</scope>
    <source>
        <strain evidence="11 13">CGMCC 1.3604</strain>
    </source>
</reference>
<dbReference type="PANTHER" id="PTHR43821">
    <property type="entry name" value="NAD(P)H NITROREDUCTASE YDJA-RELATED"/>
    <property type="match status" value="1"/>
</dbReference>
<evidence type="ECO:0000256" key="6">
    <source>
        <dbReference type="ARBA" id="ARBA00023027"/>
    </source>
</evidence>
<name>A0A094WHJ4_ALKAL</name>
<keyword evidence="2 7" id="KW-0285">Flavoprotein</keyword>
<dbReference type="EMBL" id="JALP01000128">
    <property type="protein sequence ID" value="THG90636.1"/>
    <property type="molecule type" value="Genomic_DNA"/>
</dbReference>
<evidence type="ECO:0000256" key="3">
    <source>
        <dbReference type="ARBA" id="ARBA00022643"/>
    </source>
</evidence>
<dbReference type="SUPFAM" id="SSF55469">
    <property type="entry name" value="FMN-dependent nitroreductase-like"/>
    <property type="match status" value="1"/>
</dbReference>
<comment type="similarity">
    <text evidence="1 7">Belongs to the nitroreductase family.</text>
</comment>
<evidence type="ECO:0000256" key="7">
    <source>
        <dbReference type="PIRNR" id="PIRNR000232"/>
    </source>
</evidence>
<comment type="cofactor">
    <cofactor evidence="8">
        <name>FMN</name>
        <dbReference type="ChEBI" id="CHEBI:58210"/>
    </cofactor>
    <text evidence="8">Binds 1 FMN per subunit.</text>
</comment>
<evidence type="ECO:0000256" key="5">
    <source>
        <dbReference type="ARBA" id="ARBA00023002"/>
    </source>
</evidence>
<evidence type="ECO:0000313" key="10">
    <source>
        <dbReference type="EMBL" id="KGA96256.1"/>
    </source>
</evidence>
<dbReference type="STRING" id="1218173.BALCAV_0217420"/>
<gene>
    <name evidence="11" type="ORF">AJ85_09655</name>
    <name evidence="10" type="ORF">BALCAV_0217420</name>
</gene>
<dbReference type="GO" id="GO:0016491">
    <property type="term" value="F:oxidoreductase activity"/>
    <property type="evidence" value="ECO:0007669"/>
    <property type="project" value="UniProtKB-UniRule"/>
</dbReference>
<dbReference type="InterPro" id="IPR052530">
    <property type="entry name" value="NAD(P)H_nitroreductase"/>
</dbReference>